<dbReference type="Proteomes" id="UP000598775">
    <property type="component" value="Unassembled WGS sequence"/>
</dbReference>
<dbReference type="InterPro" id="IPR016181">
    <property type="entry name" value="Acyl_CoA_acyltransferase"/>
</dbReference>
<feature type="domain" description="N-acetyltransferase" evidence="3">
    <location>
        <begin position="21"/>
        <end position="168"/>
    </location>
</feature>
<keyword evidence="5" id="KW-1185">Reference proteome</keyword>
<evidence type="ECO:0000259" key="3">
    <source>
        <dbReference type="PROSITE" id="PS51186"/>
    </source>
</evidence>
<name>A0A917B3J9_9MICO</name>
<proteinExistence type="predicted"/>
<organism evidence="4 5">
    <name type="scientific">Subtercola lobariae</name>
    <dbReference type="NCBI Taxonomy" id="1588641"/>
    <lineage>
        <taxon>Bacteria</taxon>
        <taxon>Bacillati</taxon>
        <taxon>Actinomycetota</taxon>
        <taxon>Actinomycetes</taxon>
        <taxon>Micrococcales</taxon>
        <taxon>Microbacteriaceae</taxon>
        <taxon>Subtercola</taxon>
    </lineage>
</organism>
<evidence type="ECO:0000256" key="1">
    <source>
        <dbReference type="ARBA" id="ARBA00022679"/>
    </source>
</evidence>
<dbReference type="CDD" id="cd04301">
    <property type="entry name" value="NAT_SF"/>
    <property type="match status" value="1"/>
</dbReference>
<accession>A0A917B3J9</accession>
<dbReference type="Gene3D" id="3.40.630.30">
    <property type="match status" value="1"/>
</dbReference>
<evidence type="ECO:0000256" key="2">
    <source>
        <dbReference type="ARBA" id="ARBA00023315"/>
    </source>
</evidence>
<dbReference type="InterPro" id="IPR000182">
    <property type="entry name" value="GNAT_dom"/>
</dbReference>
<dbReference type="PROSITE" id="PS51186">
    <property type="entry name" value="GNAT"/>
    <property type="match status" value="1"/>
</dbReference>
<dbReference type="AlphaFoldDB" id="A0A917B3J9"/>
<dbReference type="RefSeq" id="WP_188675616.1">
    <property type="nucleotide sequence ID" value="NZ_BMGP01000002.1"/>
</dbReference>
<gene>
    <name evidence="4" type="ORF">GCM10011399_13630</name>
</gene>
<comment type="caution">
    <text evidence="4">The sequence shown here is derived from an EMBL/GenBank/DDBJ whole genome shotgun (WGS) entry which is preliminary data.</text>
</comment>
<reference evidence="4 5" key="1">
    <citation type="journal article" date="2014" name="Int. J. Syst. Evol. Microbiol.">
        <title>Complete genome sequence of Corynebacterium casei LMG S-19264T (=DSM 44701T), isolated from a smear-ripened cheese.</title>
        <authorList>
            <consortium name="US DOE Joint Genome Institute (JGI-PGF)"/>
            <person name="Walter F."/>
            <person name="Albersmeier A."/>
            <person name="Kalinowski J."/>
            <person name="Ruckert C."/>
        </authorList>
    </citation>
    <scope>NUCLEOTIDE SEQUENCE [LARGE SCALE GENOMIC DNA]</scope>
    <source>
        <strain evidence="4 5">CGMCC 1.12976</strain>
    </source>
</reference>
<evidence type="ECO:0000313" key="5">
    <source>
        <dbReference type="Proteomes" id="UP000598775"/>
    </source>
</evidence>
<keyword evidence="2" id="KW-0012">Acyltransferase</keyword>
<dbReference type="PANTHER" id="PTHR43877:SF2">
    <property type="entry name" value="AMINOALKYLPHOSPHONATE N-ACETYLTRANSFERASE-RELATED"/>
    <property type="match status" value="1"/>
</dbReference>
<dbReference type="Pfam" id="PF00583">
    <property type="entry name" value="Acetyltransf_1"/>
    <property type="match status" value="1"/>
</dbReference>
<keyword evidence="1" id="KW-0808">Transferase</keyword>
<dbReference type="GO" id="GO:0016747">
    <property type="term" value="F:acyltransferase activity, transferring groups other than amino-acyl groups"/>
    <property type="evidence" value="ECO:0007669"/>
    <property type="project" value="InterPro"/>
</dbReference>
<dbReference type="PANTHER" id="PTHR43877">
    <property type="entry name" value="AMINOALKYLPHOSPHONATE N-ACETYLTRANSFERASE-RELATED-RELATED"/>
    <property type="match status" value="1"/>
</dbReference>
<dbReference type="InterPro" id="IPR050832">
    <property type="entry name" value="Bact_Acetyltransf"/>
</dbReference>
<evidence type="ECO:0000313" key="4">
    <source>
        <dbReference type="EMBL" id="GGF21233.1"/>
    </source>
</evidence>
<dbReference type="SUPFAM" id="SSF55729">
    <property type="entry name" value="Acyl-CoA N-acyltransferases (Nat)"/>
    <property type="match status" value="1"/>
</dbReference>
<protein>
    <recommendedName>
        <fullName evidence="3">N-acetyltransferase domain-containing protein</fullName>
    </recommendedName>
</protein>
<dbReference type="EMBL" id="BMGP01000002">
    <property type="protein sequence ID" value="GGF21233.1"/>
    <property type="molecule type" value="Genomic_DNA"/>
</dbReference>
<sequence>MPERIADFTLESVAWSDPRAVAMRALMDVEMSARYARRVPGFGDAAADDTITAALAVDPADVVATVLALDTDGAALGHASLRMLRGDWEVKRVIVASEARGRGVALAIMAELARIASAAGASRLILQTGDRQPEAVALYEKLGYTPIAIYEPYVEAIPFSLCFEKLLPIR</sequence>